<dbReference type="InterPro" id="IPR036291">
    <property type="entry name" value="NAD(P)-bd_dom_sf"/>
</dbReference>
<dbReference type="EMBL" id="BOVK01000040">
    <property type="protein sequence ID" value="GIQ70089.1"/>
    <property type="molecule type" value="Genomic_DNA"/>
</dbReference>
<dbReference type="GO" id="GO:0016491">
    <property type="term" value="F:oxidoreductase activity"/>
    <property type="evidence" value="ECO:0007669"/>
    <property type="project" value="UniProtKB-KW"/>
</dbReference>
<dbReference type="PANTHER" id="PTHR43477">
    <property type="entry name" value="DIHYDROANTICAPSIN 7-DEHYDROGENASE"/>
    <property type="match status" value="1"/>
</dbReference>
<dbReference type="Proteomes" id="UP000677918">
    <property type="component" value="Unassembled WGS sequence"/>
</dbReference>
<protein>
    <submittedName>
        <fullName evidence="3">Beta-ketoacyl-ACP reductase</fullName>
    </submittedName>
</protein>
<dbReference type="Gene3D" id="3.40.50.720">
    <property type="entry name" value="NAD(P)-binding Rossmann-like Domain"/>
    <property type="match status" value="1"/>
</dbReference>
<dbReference type="SUPFAM" id="SSF51735">
    <property type="entry name" value="NAD(P)-binding Rossmann-fold domains"/>
    <property type="match status" value="1"/>
</dbReference>
<dbReference type="AlphaFoldDB" id="A0A8J4H6Z2"/>
<name>A0A8J4H6Z2_9BACL</name>
<comment type="caution">
    <text evidence="3">The sequence shown here is derived from an EMBL/GenBank/DDBJ whole genome shotgun (WGS) entry which is preliminary data.</text>
</comment>
<dbReference type="InterPro" id="IPR002347">
    <property type="entry name" value="SDR_fam"/>
</dbReference>
<proteinExistence type="inferred from homology"/>
<dbReference type="GO" id="GO:0008206">
    <property type="term" value="P:bile acid metabolic process"/>
    <property type="evidence" value="ECO:0007669"/>
    <property type="project" value="UniProtKB-ARBA"/>
</dbReference>
<evidence type="ECO:0000256" key="2">
    <source>
        <dbReference type="ARBA" id="ARBA00023002"/>
    </source>
</evidence>
<evidence type="ECO:0000256" key="1">
    <source>
        <dbReference type="ARBA" id="ARBA00006484"/>
    </source>
</evidence>
<dbReference type="PRINTS" id="PR00081">
    <property type="entry name" value="GDHRDH"/>
</dbReference>
<keyword evidence="2" id="KW-0560">Oxidoreductase</keyword>
<dbReference type="PRINTS" id="PR00080">
    <property type="entry name" value="SDRFAMILY"/>
</dbReference>
<dbReference type="PANTHER" id="PTHR43477:SF1">
    <property type="entry name" value="DIHYDROANTICAPSIN 7-DEHYDROGENASE"/>
    <property type="match status" value="1"/>
</dbReference>
<evidence type="ECO:0000313" key="4">
    <source>
        <dbReference type="Proteomes" id="UP000677918"/>
    </source>
</evidence>
<comment type="similarity">
    <text evidence="1">Belongs to the short-chain dehydrogenases/reductases (SDR) family.</text>
</comment>
<dbReference type="NCBIfam" id="NF005559">
    <property type="entry name" value="PRK07231.1"/>
    <property type="match status" value="1"/>
</dbReference>
<keyword evidence="4" id="KW-1185">Reference proteome</keyword>
<sequence>MVAVYGFSGKHVVVTGGAMGIGRAIVEGFAVAGAKVVFADLNEAAGVRAQEEIRLRANHADVYFVHADLSAANGVLHFTDRAMDMLGAVDVLVNNVGVNFRSGDILEHREEDYTHSFETNIMSCIRCIRNLVPGMLERGSGSIVNISSTMGLGTAGFSAYAWSKGSLDTLTRSFALDYANRGIRINAVAPGLIATPSTQPWIDEQQDAAAAKGVPMGTVGQGHDIANAVLFLASDKAAYITGQVLYVDGGLSVGE</sequence>
<dbReference type="InterPro" id="IPR051122">
    <property type="entry name" value="SDR_DHRS6-like"/>
</dbReference>
<organism evidence="3 4">
    <name type="scientific">Xylanibacillus composti</name>
    <dbReference type="NCBI Taxonomy" id="1572762"/>
    <lineage>
        <taxon>Bacteria</taxon>
        <taxon>Bacillati</taxon>
        <taxon>Bacillota</taxon>
        <taxon>Bacilli</taxon>
        <taxon>Bacillales</taxon>
        <taxon>Paenibacillaceae</taxon>
        <taxon>Xylanibacillus</taxon>
    </lineage>
</organism>
<reference evidence="3" key="1">
    <citation type="submission" date="2021-04" db="EMBL/GenBank/DDBJ databases">
        <title>Draft genome sequence of Xylanibacillus composti strain K13.</title>
        <authorList>
            <person name="Uke A."/>
            <person name="Chhe C."/>
            <person name="Baramee S."/>
            <person name="Kosugi A."/>
        </authorList>
    </citation>
    <scope>NUCLEOTIDE SEQUENCE</scope>
    <source>
        <strain evidence="3">K13</strain>
    </source>
</reference>
<dbReference type="CDD" id="cd05233">
    <property type="entry name" value="SDR_c"/>
    <property type="match status" value="1"/>
</dbReference>
<dbReference type="Pfam" id="PF13561">
    <property type="entry name" value="adh_short_C2"/>
    <property type="match status" value="1"/>
</dbReference>
<gene>
    <name evidence="3" type="primary">fabG_5</name>
    <name evidence="3" type="ORF">XYCOK13_29130</name>
</gene>
<accession>A0A8J4H6Z2</accession>
<dbReference type="FunFam" id="3.40.50.720:FF:000084">
    <property type="entry name" value="Short-chain dehydrogenase reductase"/>
    <property type="match status" value="1"/>
</dbReference>
<evidence type="ECO:0000313" key="3">
    <source>
        <dbReference type="EMBL" id="GIQ70089.1"/>
    </source>
</evidence>